<accession>A0A1R4EH90</accession>
<reference evidence="2" key="1">
    <citation type="submission" date="2017-02" db="EMBL/GenBank/DDBJ databases">
        <authorList>
            <person name="Mornico D."/>
        </authorList>
    </citation>
    <scope>NUCLEOTIDE SEQUENCE [LARGE SCALE GENOMIC DNA]</scope>
</reference>
<sequence>MGFIKKGFDSITGKTAAKNASKAQQQATQQGMEEQRRQFDIMQQLMNPYVQAGRQGLSGQQDLLGLNGFDKQQVAIRNIENSPFFKSQYQQAENALLQNAAATGGLRGGNFQEALADNRSNMLFNNVNQQLQNLSGVASNGQSAAAGLGGNALQFGNNIAQGYQDIGQAQAGYQLAKGQVNSGLLGGVLNTGFGLAGFKGFF</sequence>
<dbReference type="RefSeq" id="WP_077449194.1">
    <property type="nucleotide sequence ID" value="NZ_FUGD01000107.1"/>
</dbReference>
<organism evidence="1 2">
    <name type="scientific">Psychrobacter pasteurii</name>
    <dbReference type="NCBI Taxonomy" id="1945520"/>
    <lineage>
        <taxon>Bacteria</taxon>
        <taxon>Pseudomonadati</taxon>
        <taxon>Pseudomonadota</taxon>
        <taxon>Gammaproteobacteria</taxon>
        <taxon>Moraxellales</taxon>
        <taxon>Moraxellaceae</taxon>
        <taxon>Psychrobacter</taxon>
    </lineage>
</organism>
<dbReference type="EMBL" id="FUGD01000107">
    <property type="protein sequence ID" value="SJM37810.1"/>
    <property type="molecule type" value="Genomic_DNA"/>
</dbReference>
<dbReference type="AlphaFoldDB" id="A0A1R4EH90"/>
<name>A0A1R4EH90_9GAMM</name>
<dbReference type="OrthoDB" id="9816564at2"/>
<evidence type="ECO:0000313" key="2">
    <source>
        <dbReference type="Proteomes" id="UP000188169"/>
    </source>
</evidence>
<evidence type="ECO:0000313" key="1">
    <source>
        <dbReference type="EMBL" id="SJM37810.1"/>
    </source>
</evidence>
<dbReference type="Pfam" id="PF25688">
    <property type="entry name" value="P22_gp7"/>
    <property type="match status" value="1"/>
</dbReference>
<keyword evidence="2" id="KW-1185">Reference proteome</keyword>
<protein>
    <recommendedName>
        <fullName evidence="3">DNA transfer protein p32</fullName>
    </recommendedName>
</protein>
<evidence type="ECO:0008006" key="3">
    <source>
        <dbReference type="Google" id="ProtNLM"/>
    </source>
</evidence>
<gene>
    <name evidence="1" type="ORF">A1019T_01795</name>
</gene>
<dbReference type="STRING" id="1945520.A1019T_01795"/>
<dbReference type="Proteomes" id="UP000188169">
    <property type="component" value="Unassembled WGS sequence"/>
</dbReference>
<dbReference type="InterPro" id="IPR057916">
    <property type="entry name" value="P22_gp7"/>
</dbReference>
<proteinExistence type="predicted"/>